<reference evidence="2" key="1">
    <citation type="submission" date="2014-09" db="EMBL/GenBank/DDBJ databases">
        <authorList>
            <person name="Magalhaes I.L.F."/>
            <person name="Oliveira U."/>
            <person name="Santos F.R."/>
            <person name="Vidigal T.H.D.A."/>
            <person name="Brescovit A.D."/>
            <person name="Santos A.J."/>
        </authorList>
    </citation>
    <scope>NUCLEOTIDE SEQUENCE</scope>
    <source>
        <tissue evidence="2">Shoot tissue taken approximately 20 cm above the soil surface</tissue>
    </source>
</reference>
<evidence type="ECO:0000256" key="1">
    <source>
        <dbReference type="SAM" id="MobiDB-lite"/>
    </source>
</evidence>
<proteinExistence type="predicted"/>
<sequence length="23" mass="2486">MDRSFRNGRKKLSSPGVLGPLVA</sequence>
<feature type="compositionally biased region" description="Basic residues" evidence="1">
    <location>
        <begin position="1"/>
        <end position="12"/>
    </location>
</feature>
<dbReference type="AlphaFoldDB" id="A0A0A9CCE4"/>
<organism evidence="2">
    <name type="scientific">Arundo donax</name>
    <name type="common">Giant reed</name>
    <name type="synonym">Donax arundinaceus</name>
    <dbReference type="NCBI Taxonomy" id="35708"/>
    <lineage>
        <taxon>Eukaryota</taxon>
        <taxon>Viridiplantae</taxon>
        <taxon>Streptophyta</taxon>
        <taxon>Embryophyta</taxon>
        <taxon>Tracheophyta</taxon>
        <taxon>Spermatophyta</taxon>
        <taxon>Magnoliopsida</taxon>
        <taxon>Liliopsida</taxon>
        <taxon>Poales</taxon>
        <taxon>Poaceae</taxon>
        <taxon>PACMAD clade</taxon>
        <taxon>Arundinoideae</taxon>
        <taxon>Arundineae</taxon>
        <taxon>Arundo</taxon>
    </lineage>
</organism>
<feature type="region of interest" description="Disordered" evidence="1">
    <location>
        <begin position="1"/>
        <end position="23"/>
    </location>
</feature>
<reference evidence="2" key="2">
    <citation type="journal article" date="2015" name="Data Brief">
        <title>Shoot transcriptome of the giant reed, Arundo donax.</title>
        <authorList>
            <person name="Barrero R.A."/>
            <person name="Guerrero F.D."/>
            <person name="Moolhuijzen P."/>
            <person name="Goolsby J.A."/>
            <person name="Tidwell J."/>
            <person name="Bellgard S.E."/>
            <person name="Bellgard M.I."/>
        </authorList>
    </citation>
    <scope>NUCLEOTIDE SEQUENCE</scope>
    <source>
        <tissue evidence="2">Shoot tissue taken approximately 20 cm above the soil surface</tissue>
    </source>
</reference>
<protein>
    <submittedName>
        <fullName evidence="2">Uncharacterized protein</fullName>
    </submittedName>
</protein>
<accession>A0A0A9CCE4</accession>
<dbReference type="EMBL" id="GBRH01224629">
    <property type="protein sequence ID" value="JAD73266.1"/>
    <property type="molecule type" value="Transcribed_RNA"/>
</dbReference>
<evidence type="ECO:0000313" key="2">
    <source>
        <dbReference type="EMBL" id="JAD73266.1"/>
    </source>
</evidence>
<name>A0A0A9CCE4_ARUDO</name>